<evidence type="ECO:0000313" key="4">
    <source>
        <dbReference type="Proteomes" id="UP001629462"/>
    </source>
</evidence>
<dbReference type="EMBL" id="JAQQDB010000045">
    <property type="protein sequence ID" value="MFM0522088.1"/>
    <property type="molecule type" value="Genomic_DNA"/>
</dbReference>
<dbReference type="SUPFAM" id="SSF52129">
    <property type="entry name" value="Caspase-like"/>
    <property type="match status" value="1"/>
</dbReference>
<dbReference type="PROSITE" id="PS51257">
    <property type="entry name" value="PROKAR_LIPOPROTEIN"/>
    <property type="match status" value="1"/>
</dbReference>
<sequence length="439" mass="48058">MKRLIARLACLIGPVLLTACAASSMPGYQNVYHSYNVPEPLVQQIRVKFATHGLTQATVARDNTGRIQLTGTYRDEDEVDTAFLIVQSIVGIKSTSPFYPEHILKKRWEVDAGKALAAFNRAQAAKAALPVKRALVIGINHFADPYHLLDIQGADDAEVVQRYLHRAGYQVTSLLNEQATKANIEAGIARLSAQIRPNDEVFIYVSSHGNMPVPSPAGGDNRKMSIMAFDSGDETTVRSNNRTEILLHFQQHAVPDTLVQDLARKPSRVTRVVIDTCYSGDMLNDIVDESAAYVRRTNGNRNEYAGVSLASWSGDSYTSKGIHFSDDGAGPSGASRARTAIDRSRAGYNIITATSPNEESLGPKSGTFESPLSGGQILKGSFFTQSLFAYLDQYHGQLAPAFRDAQSFTSRKAIEVSEGERHQVPREWSTIPADLNEIQ</sequence>
<keyword evidence="4" id="KW-1185">Reference proteome</keyword>
<feature type="domain" description="Peptidase C14 caspase" evidence="2">
    <location>
        <begin position="132"/>
        <end position="431"/>
    </location>
</feature>
<organism evidence="3 4">
    <name type="scientific">Caballeronia jiangsuensis</name>
    <dbReference type="NCBI Taxonomy" id="1458357"/>
    <lineage>
        <taxon>Bacteria</taxon>
        <taxon>Pseudomonadati</taxon>
        <taxon>Pseudomonadota</taxon>
        <taxon>Betaproteobacteria</taxon>
        <taxon>Burkholderiales</taxon>
        <taxon>Burkholderiaceae</taxon>
        <taxon>Caballeronia</taxon>
    </lineage>
</organism>
<dbReference type="Gene3D" id="3.40.50.1460">
    <property type="match status" value="1"/>
</dbReference>
<evidence type="ECO:0000259" key="2">
    <source>
        <dbReference type="Pfam" id="PF00656"/>
    </source>
</evidence>
<proteinExistence type="predicted"/>
<protein>
    <submittedName>
        <fullName evidence="3">Caspase family protein</fullName>
    </submittedName>
</protein>
<dbReference type="InterPro" id="IPR029030">
    <property type="entry name" value="Caspase-like_dom_sf"/>
</dbReference>
<gene>
    <name evidence="3" type="ORF">PQR08_32205</name>
</gene>
<dbReference type="RefSeq" id="WP_408163621.1">
    <property type="nucleotide sequence ID" value="NZ_JAQQDB010000045.1"/>
</dbReference>
<dbReference type="Proteomes" id="UP001629462">
    <property type="component" value="Unassembled WGS sequence"/>
</dbReference>
<dbReference type="InterPro" id="IPR011600">
    <property type="entry name" value="Pept_C14_caspase"/>
</dbReference>
<evidence type="ECO:0000256" key="1">
    <source>
        <dbReference type="SAM" id="SignalP"/>
    </source>
</evidence>
<accession>A0ABW9CW24</accession>
<comment type="caution">
    <text evidence="3">The sequence shown here is derived from an EMBL/GenBank/DDBJ whole genome shotgun (WGS) entry which is preliminary data.</text>
</comment>
<feature type="chain" id="PRO_5047268003" evidence="1">
    <location>
        <begin position="22"/>
        <end position="439"/>
    </location>
</feature>
<feature type="signal peptide" evidence="1">
    <location>
        <begin position="1"/>
        <end position="21"/>
    </location>
</feature>
<name>A0ABW9CW24_9BURK</name>
<evidence type="ECO:0000313" key="3">
    <source>
        <dbReference type="EMBL" id="MFM0522088.1"/>
    </source>
</evidence>
<dbReference type="Pfam" id="PF00656">
    <property type="entry name" value="Peptidase_C14"/>
    <property type="match status" value="1"/>
</dbReference>
<reference evidence="3 4" key="1">
    <citation type="journal article" date="2024" name="Chem. Sci.">
        <title>Discovery of megapolipeptins by genome mining of a Burkholderiales bacteria collection.</title>
        <authorList>
            <person name="Paulo B.S."/>
            <person name="Recchia M.J.J."/>
            <person name="Lee S."/>
            <person name="Fergusson C.H."/>
            <person name="Romanowski S.B."/>
            <person name="Hernandez A."/>
            <person name="Krull N."/>
            <person name="Liu D.Y."/>
            <person name="Cavanagh H."/>
            <person name="Bos A."/>
            <person name="Gray C.A."/>
            <person name="Murphy B.T."/>
            <person name="Linington R.G."/>
            <person name="Eustaquio A.S."/>
        </authorList>
    </citation>
    <scope>NUCLEOTIDE SEQUENCE [LARGE SCALE GENOMIC DNA]</scope>
    <source>
        <strain evidence="3 4">RL17-374-BIF-D</strain>
    </source>
</reference>
<keyword evidence="1" id="KW-0732">Signal</keyword>